<proteinExistence type="predicted"/>
<organism evidence="2 3">
    <name type="scientific">Chenopodium quinoa</name>
    <name type="common">Quinoa</name>
    <dbReference type="NCBI Taxonomy" id="63459"/>
    <lineage>
        <taxon>Eukaryota</taxon>
        <taxon>Viridiplantae</taxon>
        <taxon>Streptophyta</taxon>
        <taxon>Embryophyta</taxon>
        <taxon>Tracheophyta</taxon>
        <taxon>Spermatophyta</taxon>
        <taxon>Magnoliopsida</taxon>
        <taxon>eudicotyledons</taxon>
        <taxon>Gunneridae</taxon>
        <taxon>Pentapetalae</taxon>
        <taxon>Caryophyllales</taxon>
        <taxon>Chenopodiaceae</taxon>
        <taxon>Chenopodioideae</taxon>
        <taxon>Atripliceae</taxon>
        <taxon>Chenopodium</taxon>
    </lineage>
</organism>
<dbReference type="AlphaFoldDB" id="A0A803M1L8"/>
<dbReference type="Pfam" id="PF07734">
    <property type="entry name" value="FBA_1"/>
    <property type="match status" value="1"/>
</dbReference>
<dbReference type="Pfam" id="PF00646">
    <property type="entry name" value="F-box"/>
    <property type="match status" value="2"/>
</dbReference>
<dbReference type="Proteomes" id="UP000596660">
    <property type="component" value="Unplaced"/>
</dbReference>
<dbReference type="InterPro" id="IPR001810">
    <property type="entry name" value="F-box_dom"/>
</dbReference>
<dbReference type="NCBIfam" id="TIGR01640">
    <property type="entry name" value="F_box_assoc_1"/>
    <property type="match status" value="2"/>
</dbReference>
<dbReference type="InterPro" id="IPR017451">
    <property type="entry name" value="F-box-assoc_interact_dom"/>
</dbReference>
<evidence type="ECO:0000313" key="2">
    <source>
        <dbReference type="EnsemblPlants" id="AUR62021850-RA:cds"/>
    </source>
</evidence>
<dbReference type="PROSITE" id="PS50181">
    <property type="entry name" value="FBOX"/>
    <property type="match status" value="1"/>
</dbReference>
<dbReference type="InterPro" id="IPR013187">
    <property type="entry name" value="F-box-assoc_dom_typ3"/>
</dbReference>
<accession>A0A803M1L8</accession>
<dbReference type="InterPro" id="IPR050796">
    <property type="entry name" value="SCF_F-box_component"/>
</dbReference>
<dbReference type="EnsemblPlants" id="AUR62021850-RA">
    <property type="protein sequence ID" value="AUR62021850-RA:cds"/>
    <property type="gene ID" value="AUR62021850"/>
</dbReference>
<dbReference type="SUPFAM" id="SSF81383">
    <property type="entry name" value="F-box domain"/>
    <property type="match status" value="2"/>
</dbReference>
<reference evidence="2" key="1">
    <citation type="journal article" date="2017" name="Nature">
        <title>The genome of Chenopodium quinoa.</title>
        <authorList>
            <person name="Jarvis D.E."/>
            <person name="Ho Y.S."/>
            <person name="Lightfoot D.J."/>
            <person name="Schmoeckel S.M."/>
            <person name="Li B."/>
            <person name="Borm T.J.A."/>
            <person name="Ohyanagi H."/>
            <person name="Mineta K."/>
            <person name="Michell C.T."/>
            <person name="Saber N."/>
            <person name="Kharbatia N.M."/>
            <person name="Rupper R.R."/>
            <person name="Sharp A.R."/>
            <person name="Dally N."/>
            <person name="Boughton B.A."/>
            <person name="Woo Y.H."/>
            <person name="Gao G."/>
            <person name="Schijlen E.G.W.M."/>
            <person name="Guo X."/>
            <person name="Momin A.A."/>
            <person name="Negrao S."/>
            <person name="Al-Babili S."/>
            <person name="Gehring C."/>
            <person name="Roessner U."/>
            <person name="Jung C."/>
            <person name="Murphy K."/>
            <person name="Arold S.T."/>
            <person name="Gojobori T."/>
            <person name="van der Linden C.G."/>
            <person name="van Loo E.N."/>
            <person name="Jellen E.N."/>
            <person name="Maughan P.J."/>
            <person name="Tester M."/>
        </authorList>
    </citation>
    <scope>NUCLEOTIDE SEQUENCE [LARGE SCALE GENOMIC DNA]</scope>
    <source>
        <strain evidence="2">cv. PI 614886</strain>
    </source>
</reference>
<dbReference type="SMART" id="SM00256">
    <property type="entry name" value="FBOX"/>
    <property type="match status" value="2"/>
</dbReference>
<feature type="domain" description="F-box" evidence="1">
    <location>
        <begin position="388"/>
        <end position="439"/>
    </location>
</feature>
<sequence length="764" mass="87775">MTEFMDLHFDLLINIFLRWSAKPLMQFKSVCKSWYYLISSPQFTELHLDQTLAQSNPNLRFVFSAPHLSSAEFDTFDRITELDNPFRSQGFAHVVGSCHGLLCLCNYDLHLTILLYNPTTRTYKKLPFLPKPSSLSHRYSFGFGYEKESRDYKFVRILQSNEGTGPFKSQVMVYSLKMDSWVRAPDVPSPFFSYREDGVLVNGTLHWVHEFMHKDEKRYSIVGFCLGNNSFIEVPQPKFEEQLINLRDGVLEGCLCLMVNDLEYSDIWVLKEYGVAESWARLFKVKQSQQLMFLEWPIAYSLNRQKLFLQLNTWRVVSLDLQTMVIKDVKVCDFPRCFDTQVKGWNSMGFGVVVAVVHTVGLTAVVAKVVWGVIKSHIYIEMDMMNLLDRMEDLPLELLKEILSWLPVKHLLVFKCVSNSLYNVINSPYVVQLHLSRSLQAHSEGTLIVFGNTGIHTFEFNDSPCNATELYCPGNFDYLRKLAGSCNGLLCFSCQANEVALLNPATRACKQLPKVTLTNMFMELCTVGFGYECISDDYKVLRYVRFREPDTFTADLTDFRNMPDSGLAASPKWETLLYSLRTNAWESIQNPPWTWESVISSPGIVANNSLHWMSCDFKEVKCFHLFTQSYYEIPLPGKISPGYKPTLCLLRGQLCVVTFYLDIWVLKEYGVQDSWTRLFRCPSEHWNSLYNTLCIWKLGLMSAACSKDGSKILLALMENKKNFICCDLKSNEARMIQIPGLPPQFSAIHPWVESLVPLSGVVMN</sequence>
<name>A0A803M1L8_CHEQI</name>
<dbReference type="InterPro" id="IPR006527">
    <property type="entry name" value="F-box-assoc_dom_typ1"/>
</dbReference>
<dbReference type="PANTHER" id="PTHR31672:SF13">
    <property type="entry name" value="F-BOX PROTEIN CPR30-LIKE"/>
    <property type="match status" value="1"/>
</dbReference>
<keyword evidence="3" id="KW-1185">Reference proteome</keyword>
<evidence type="ECO:0000313" key="3">
    <source>
        <dbReference type="Proteomes" id="UP000596660"/>
    </source>
</evidence>
<dbReference type="InterPro" id="IPR036047">
    <property type="entry name" value="F-box-like_dom_sf"/>
</dbReference>
<evidence type="ECO:0000259" key="1">
    <source>
        <dbReference type="PROSITE" id="PS50181"/>
    </source>
</evidence>
<reference evidence="2" key="2">
    <citation type="submission" date="2021-03" db="UniProtKB">
        <authorList>
            <consortium name="EnsemblPlants"/>
        </authorList>
    </citation>
    <scope>IDENTIFICATION</scope>
</reference>
<dbReference type="InterPro" id="IPR011043">
    <property type="entry name" value="Gal_Oxase/kelch_b-propeller"/>
</dbReference>
<dbReference type="PANTHER" id="PTHR31672">
    <property type="entry name" value="BNACNNG10540D PROTEIN"/>
    <property type="match status" value="1"/>
</dbReference>
<dbReference type="Gene3D" id="1.20.1280.50">
    <property type="match status" value="2"/>
</dbReference>
<dbReference type="Gramene" id="AUR62021850-RA">
    <property type="protein sequence ID" value="AUR62021850-RA:cds"/>
    <property type="gene ID" value="AUR62021850"/>
</dbReference>
<dbReference type="Pfam" id="PF08268">
    <property type="entry name" value="FBA_3"/>
    <property type="match status" value="1"/>
</dbReference>
<dbReference type="OMA" id="HHITHAG"/>
<dbReference type="SUPFAM" id="SSF50965">
    <property type="entry name" value="Galactose oxidase, central domain"/>
    <property type="match status" value="1"/>
</dbReference>
<protein>
    <recommendedName>
        <fullName evidence="1">F-box domain-containing protein</fullName>
    </recommendedName>
</protein>